<protein>
    <submittedName>
        <fullName evidence="1">Uncharacterized protein</fullName>
    </submittedName>
</protein>
<evidence type="ECO:0000313" key="1">
    <source>
        <dbReference type="EnsemblMetazoa" id="GPPI015026-PA"/>
    </source>
</evidence>
<dbReference type="AlphaFoldDB" id="A0A1B0B0T5"/>
<reference evidence="1" key="2">
    <citation type="submission" date="2020-05" db="UniProtKB">
        <authorList>
            <consortium name="EnsemblMetazoa"/>
        </authorList>
    </citation>
    <scope>IDENTIFICATION</scope>
    <source>
        <strain evidence="1">IAEA</strain>
    </source>
</reference>
<dbReference type="EnsemblMetazoa" id="GPPI015026-RA">
    <property type="protein sequence ID" value="GPPI015026-PA"/>
    <property type="gene ID" value="GPPI015026"/>
</dbReference>
<dbReference type="Proteomes" id="UP000092460">
    <property type="component" value="Unassembled WGS sequence"/>
</dbReference>
<accession>A0A1B0B0T5</accession>
<organism evidence="1 2">
    <name type="scientific">Glossina palpalis gambiensis</name>
    <dbReference type="NCBI Taxonomy" id="67801"/>
    <lineage>
        <taxon>Eukaryota</taxon>
        <taxon>Metazoa</taxon>
        <taxon>Ecdysozoa</taxon>
        <taxon>Arthropoda</taxon>
        <taxon>Hexapoda</taxon>
        <taxon>Insecta</taxon>
        <taxon>Pterygota</taxon>
        <taxon>Neoptera</taxon>
        <taxon>Endopterygota</taxon>
        <taxon>Diptera</taxon>
        <taxon>Brachycera</taxon>
        <taxon>Muscomorpha</taxon>
        <taxon>Hippoboscoidea</taxon>
        <taxon>Glossinidae</taxon>
        <taxon>Glossina</taxon>
    </lineage>
</organism>
<reference evidence="2" key="1">
    <citation type="submission" date="2015-01" db="EMBL/GenBank/DDBJ databases">
        <authorList>
            <person name="Aksoy S."/>
            <person name="Warren W."/>
            <person name="Wilson R.K."/>
        </authorList>
    </citation>
    <scope>NUCLEOTIDE SEQUENCE [LARGE SCALE GENOMIC DNA]</scope>
    <source>
        <strain evidence="2">IAEA</strain>
    </source>
</reference>
<evidence type="ECO:0000313" key="2">
    <source>
        <dbReference type="Proteomes" id="UP000092460"/>
    </source>
</evidence>
<keyword evidence="2" id="KW-1185">Reference proteome</keyword>
<sequence length="75" mass="8491">MLFTLHRLLIRFSGGKAQDNSCKYANAITFVLLYVSMLKMCLLSEIVISIINDNQGTETTLDECFAVYTGINFYI</sequence>
<name>A0A1B0B0T5_9MUSC</name>
<dbReference type="VEuPathDB" id="VectorBase:GPPI015026"/>
<proteinExistence type="predicted"/>
<dbReference type="EMBL" id="JXJN01006813">
    <property type="status" value="NOT_ANNOTATED_CDS"/>
    <property type="molecule type" value="Genomic_DNA"/>
</dbReference>